<dbReference type="InterPro" id="IPR020568">
    <property type="entry name" value="Ribosomal_Su5_D2-typ_SF"/>
</dbReference>
<evidence type="ECO:0000313" key="7">
    <source>
        <dbReference type="EMBL" id="KKU15719.1"/>
    </source>
</evidence>
<keyword evidence="3 4" id="KW-0687">Ribonucleoprotein</keyword>
<dbReference type="GO" id="GO:0005737">
    <property type="term" value="C:cytoplasm"/>
    <property type="evidence" value="ECO:0007669"/>
    <property type="project" value="UniProtKB-ARBA"/>
</dbReference>
<dbReference type="Pfam" id="PF00380">
    <property type="entry name" value="Ribosomal_S9"/>
    <property type="match status" value="1"/>
</dbReference>
<dbReference type="PANTHER" id="PTHR21569">
    <property type="entry name" value="RIBOSOMAL PROTEIN S9"/>
    <property type="match status" value="1"/>
</dbReference>
<feature type="compositionally biased region" description="Basic residues" evidence="6">
    <location>
        <begin position="1"/>
        <end position="11"/>
    </location>
</feature>
<evidence type="ECO:0000256" key="1">
    <source>
        <dbReference type="ARBA" id="ARBA00005251"/>
    </source>
</evidence>
<proteinExistence type="inferred from homology"/>
<dbReference type="GO" id="GO:0015935">
    <property type="term" value="C:small ribosomal subunit"/>
    <property type="evidence" value="ECO:0007669"/>
    <property type="project" value="TreeGrafter"/>
</dbReference>
<dbReference type="NCBIfam" id="NF001099">
    <property type="entry name" value="PRK00132.1"/>
    <property type="match status" value="1"/>
</dbReference>
<name>A0A0G1N5A7_9BACT</name>
<evidence type="ECO:0000256" key="5">
    <source>
        <dbReference type="RuleBase" id="RU003816"/>
    </source>
</evidence>
<dbReference type="GO" id="GO:0006412">
    <property type="term" value="P:translation"/>
    <property type="evidence" value="ECO:0007669"/>
    <property type="project" value="InterPro"/>
</dbReference>
<reference evidence="7 8" key="1">
    <citation type="journal article" date="2015" name="Nature">
        <title>rRNA introns, odd ribosomes, and small enigmatic genomes across a large radiation of phyla.</title>
        <authorList>
            <person name="Brown C.T."/>
            <person name="Hug L.A."/>
            <person name="Thomas B.C."/>
            <person name="Sharon I."/>
            <person name="Castelle C.J."/>
            <person name="Singh A."/>
            <person name="Wilkins M.J."/>
            <person name="Williams K.H."/>
            <person name="Banfield J.F."/>
        </authorList>
    </citation>
    <scope>NUCLEOTIDE SEQUENCE [LARGE SCALE GENOMIC DNA]</scope>
</reference>
<evidence type="ECO:0000313" key="8">
    <source>
        <dbReference type="Proteomes" id="UP000034727"/>
    </source>
</evidence>
<accession>A0A0G1N5A7</accession>
<sequence>MEKTSATKKRVQSYISVKRQHEHKPKEAEKYIEAIGRRKTSVARVRVFTGEENKKGYSIRVNGKSFDEYFAREKQRQMVCSPFSIAGISYKTSVMARGGGVNAQAESIRLGIARLLSELHPEHKERFRALSFLKRDPRMVERKKFGSRKARRPQQWRKR</sequence>
<dbReference type="InterPro" id="IPR000754">
    <property type="entry name" value="Ribosomal_uS9"/>
</dbReference>
<comment type="caution">
    <text evidence="7">The sequence shown here is derived from an EMBL/GenBank/DDBJ whole genome shotgun (WGS) entry which is preliminary data.</text>
</comment>
<dbReference type="GO" id="GO:0003735">
    <property type="term" value="F:structural constituent of ribosome"/>
    <property type="evidence" value="ECO:0007669"/>
    <property type="project" value="InterPro"/>
</dbReference>
<evidence type="ECO:0000256" key="2">
    <source>
        <dbReference type="ARBA" id="ARBA00022980"/>
    </source>
</evidence>
<keyword evidence="2 4" id="KW-0689">Ribosomal protein</keyword>
<dbReference type="PANTHER" id="PTHR21569:SF1">
    <property type="entry name" value="SMALL RIBOSOMAL SUBUNIT PROTEIN US9M"/>
    <property type="match status" value="1"/>
</dbReference>
<evidence type="ECO:0000256" key="3">
    <source>
        <dbReference type="ARBA" id="ARBA00023274"/>
    </source>
</evidence>
<dbReference type="AlphaFoldDB" id="A0A0G1N5A7"/>
<dbReference type="Gene3D" id="3.30.230.10">
    <property type="match status" value="1"/>
</dbReference>
<feature type="region of interest" description="Disordered" evidence="6">
    <location>
        <begin position="1"/>
        <end position="27"/>
    </location>
</feature>
<evidence type="ECO:0000256" key="6">
    <source>
        <dbReference type="SAM" id="MobiDB-lite"/>
    </source>
</evidence>
<dbReference type="PROSITE" id="PS00360">
    <property type="entry name" value="RIBOSOMAL_S9"/>
    <property type="match status" value="1"/>
</dbReference>
<dbReference type="Proteomes" id="UP000034727">
    <property type="component" value="Unassembled WGS sequence"/>
</dbReference>
<organism evidence="7 8">
    <name type="scientific">Candidatus Jorgensenbacteria bacterium GW2011_GWA2_45_9</name>
    <dbReference type="NCBI Taxonomy" id="1618663"/>
    <lineage>
        <taxon>Bacteria</taxon>
        <taxon>Candidatus Joergenseniibacteriota</taxon>
    </lineage>
</organism>
<dbReference type="GO" id="GO:0003723">
    <property type="term" value="F:RNA binding"/>
    <property type="evidence" value="ECO:0007669"/>
    <property type="project" value="TreeGrafter"/>
</dbReference>
<dbReference type="EMBL" id="LCLJ01000004">
    <property type="protein sequence ID" value="KKU15719.1"/>
    <property type="molecule type" value="Genomic_DNA"/>
</dbReference>
<evidence type="ECO:0000256" key="4">
    <source>
        <dbReference type="RuleBase" id="RU003815"/>
    </source>
</evidence>
<protein>
    <recommendedName>
        <fullName evidence="5">30S ribosomal protein S9</fullName>
    </recommendedName>
</protein>
<gene>
    <name evidence="7" type="ORF">UX22_C0004G0040</name>
</gene>
<dbReference type="InterPro" id="IPR023035">
    <property type="entry name" value="Ribosomal_uS9_bac/plastid"/>
</dbReference>
<dbReference type="PATRIC" id="fig|1618663.3.peg.156"/>
<comment type="similarity">
    <text evidence="1 4">Belongs to the universal ribosomal protein uS9 family.</text>
</comment>
<dbReference type="InterPro" id="IPR020574">
    <property type="entry name" value="Ribosomal_uS9_CS"/>
</dbReference>
<dbReference type="SUPFAM" id="SSF54211">
    <property type="entry name" value="Ribosomal protein S5 domain 2-like"/>
    <property type="match status" value="1"/>
</dbReference>
<dbReference type="InterPro" id="IPR014721">
    <property type="entry name" value="Ribsml_uS5_D2-typ_fold_subgr"/>
</dbReference>